<evidence type="ECO:0000256" key="3">
    <source>
        <dbReference type="ARBA" id="ARBA00022679"/>
    </source>
</evidence>
<proteinExistence type="predicted"/>
<name>A0A7X4LIM3_9VIBR</name>
<comment type="caution">
    <text evidence="9">The sequence shown here is derived from an EMBL/GenBank/DDBJ whole genome shotgun (WGS) entry which is preliminary data.</text>
</comment>
<evidence type="ECO:0000313" key="10">
    <source>
        <dbReference type="Proteomes" id="UP000462621"/>
    </source>
</evidence>
<dbReference type="SUPFAM" id="SSF55083">
    <property type="entry name" value="6-hydroxymethyl-7,8-dihydropterin pyrophosphokinase, HPPK"/>
    <property type="match status" value="1"/>
</dbReference>
<dbReference type="CDD" id="cd00483">
    <property type="entry name" value="HPPK"/>
    <property type="match status" value="1"/>
</dbReference>
<keyword evidence="10" id="KW-1185">Reference proteome</keyword>
<dbReference type="GO" id="GO:0003848">
    <property type="term" value="F:2-amino-4-hydroxy-6-hydroxymethyldihydropteridine diphosphokinase activity"/>
    <property type="evidence" value="ECO:0007669"/>
    <property type="project" value="UniProtKB-EC"/>
</dbReference>
<dbReference type="RefSeq" id="WP_161153928.1">
    <property type="nucleotide sequence ID" value="NZ_WEKT01000006.1"/>
</dbReference>
<dbReference type="PANTHER" id="PTHR43071">
    <property type="entry name" value="2-AMINO-4-HYDROXY-6-HYDROXYMETHYLDIHYDROPTERIDINE PYROPHOSPHOKINASE"/>
    <property type="match status" value="1"/>
</dbReference>
<evidence type="ECO:0000259" key="8">
    <source>
        <dbReference type="Pfam" id="PF01288"/>
    </source>
</evidence>
<dbReference type="Gene3D" id="3.30.70.560">
    <property type="entry name" value="7,8-Dihydro-6-hydroxymethylpterin-pyrophosphokinase HPPK"/>
    <property type="match status" value="1"/>
</dbReference>
<evidence type="ECO:0000256" key="1">
    <source>
        <dbReference type="ARBA" id="ARBA00005051"/>
    </source>
</evidence>
<dbReference type="EMBL" id="WEKT01000006">
    <property type="protein sequence ID" value="MZI92625.1"/>
    <property type="molecule type" value="Genomic_DNA"/>
</dbReference>
<protein>
    <recommendedName>
        <fullName evidence="2">2-amino-4-hydroxy-6-hydroxymethyldihydropteridine diphosphokinase</fullName>
        <ecNumber evidence="2">2.7.6.3</ecNumber>
    </recommendedName>
</protein>
<evidence type="ECO:0000256" key="4">
    <source>
        <dbReference type="ARBA" id="ARBA00022741"/>
    </source>
</evidence>
<sequence>MIATYIGIGSNIDRHRHIELAIRELKKLGQGLTLSTIYECEAIGFSGQPFYNLVVRFHTQLSLQQLLSELRNMELRLGRAVDAQKFQPRTIDLDIILYGDICSKQKPELPRSDIYRYPFVIQPLYELCPELIIPNDGRSIRDVWSQAKDLDVLNAIEPWFDLTIIE</sequence>
<dbReference type="PANTHER" id="PTHR43071:SF2">
    <property type="entry name" value="2-AMINO-4-HYDROXY-6-HYDROXYMETHYLDIHYDROPTERIDINE PYROPHOSPHOKINASE"/>
    <property type="match status" value="1"/>
</dbReference>
<evidence type="ECO:0000256" key="5">
    <source>
        <dbReference type="ARBA" id="ARBA00022777"/>
    </source>
</evidence>
<evidence type="ECO:0000313" key="9">
    <source>
        <dbReference type="EMBL" id="MZI92625.1"/>
    </source>
</evidence>
<feature type="domain" description="7,8-dihydro-6-hydroxymethylpterin-pyrophosphokinase" evidence="8">
    <location>
        <begin position="5"/>
        <end position="129"/>
    </location>
</feature>
<evidence type="ECO:0000256" key="7">
    <source>
        <dbReference type="ARBA" id="ARBA00022909"/>
    </source>
</evidence>
<reference evidence="9 10" key="1">
    <citation type="submission" date="2019-10" db="EMBL/GenBank/DDBJ databases">
        <title>Vibrio sp. nov. isolated from a shrimp pond.</title>
        <authorList>
            <person name="Gomez-Gil B."/>
            <person name="Enciso-Ibarra J."/>
            <person name="Enciso-Ibarra K."/>
            <person name="Bolan-Mejia C."/>
        </authorList>
    </citation>
    <scope>NUCLEOTIDE SEQUENCE [LARGE SCALE GENOMIC DNA]</scope>
    <source>
        <strain evidence="9 10">CAIM 722</strain>
    </source>
</reference>
<dbReference type="InterPro" id="IPR035907">
    <property type="entry name" value="Hppk_sf"/>
</dbReference>
<dbReference type="InterPro" id="IPR000550">
    <property type="entry name" value="Hppk"/>
</dbReference>
<evidence type="ECO:0000256" key="2">
    <source>
        <dbReference type="ARBA" id="ARBA00013253"/>
    </source>
</evidence>
<organism evidence="9 10">
    <name type="scientific">Vibrio eleionomae</name>
    <dbReference type="NCBI Taxonomy" id="2653505"/>
    <lineage>
        <taxon>Bacteria</taxon>
        <taxon>Pseudomonadati</taxon>
        <taxon>Pseudomonadota</taxon>
        <taxon>Gammaproteobacteria</taxon>
        <taxon>Vibrionales</taxon>
        <taxon>Vibrionaceae</taxon>
        <taxon>Vibrio</taxon>
    </lineage>
</organism>
<keyword evidence="7" id="KW-0289">Folate biosynthesis</keyword>
<keyword evidence="3 9" id="KW-0808">Transferase</keyword>
<dbReference type="EC" id="2.7.6.3" evidence="2"/>
<dbReference type="AlphaFoldDB" id="A0A7X4LIM3"/>
<dbReference type="GO" id="GO:0046654">
    <property type="term" value="P:tetrahydrofolate biosynthetic process"/>
    <property type="evidence" value="ECO:0007669"/>
    <property type="project" value="UniProtKB-UniPathway"/>
</dbReference>
<dbReference type="UniPathway" id="UPA00077">
    <property type="reaction ID" value="UER00155"/>
</dbReference>
<keyword evidence="4" id="KW-0547">Nucleotide-binding</keyword>
<accession>A0A7X4LIM3</accession>
<gene>
    <name evidence="9" type="primary">folK</name>
    <name evidence="9" type="ORF">F9817_05350</name>
</gene>
<evidence type="ECO:0000256" key="6">
    <source>
        <dbReference type="ARBA" id="ARBA00022840"/>
    </source>
</evidence>
<dbReference type="Pfam" id="PF01288">
    <property type="entry name" value="HPPK"/>
    <property type="match status" value="1"/>
</dbReference>
<keyword evidence="5 9" id="KW-0418">Kinase</keyword>
<dbReference type="NCBIfam" id="TIGR01498">
    <property type="entry name" value="folK"/>
    <property type="match status" value="1"/>
</dbReference>
<dbReference type="GO" id="GO:0046656">
    <property type="term" value="P:folic acid biosynthetic process"/>
    <property type="evidence" value="ECO:0007669"/>
    <property type="project" value="UniProtKB-KW"/>
</dbReference>
<keyword evidence="6" id="KW-0067">ATP-binding</keyword>
<dbReference type="GO" id="GO:0016301">
    <property type="term" value="F:kinase activity"/>
    <property type="evidence" value="ECO:0007669"/>
    <property type="project" value="UniProtKB-KW"/>
</dbReference>
<comment type="pathway">
    <text evidence="1">Cofactor biosynthesis; tetrahydrofolate biosynthesis; 2-amino-4-hydroxy-6-hydroxymethyl-7,8-dihydropteridine diphosphate from 7,8-dihydroneopterin triphosphate: step 4/4.</text>
</comment>
<dbReference type="GO" id="GO:0005524">
    <property type="term" value="F:ATP binding"/>
    <property type="evidence" value="ECO:0007669"/>
    <property type="project" value="UniProtKB-KW"/>
</dbReference>
<dbReference type="Proteomes" id="UP000462621">
    <property type="component" value="Unassembled WGS sequence"/>
</dbReference>